<name>A0A1V1PAT6_9BACT</name>
<protein>
    <submittedName>
        <fullName evidence="1">Uncharacterized protein</fullName>
    </submittedName>
</protein>
<organism evidence="1 2">
    <name type="scientific">Candidatus Magnetoglobus multicellularis str. Araruama</name>
    <dbReference type="NCBI Taxonomy" id="890399"/>
    <lineage>
        <taxon>Bacteria</taxon>
        <taxon>Pseudomonadati</taxon>
        <taxon>Thermodesulfobacteriota</taxon>
        <taxon>Desulfobacteria</taxon>
        <taxon>Desulfobacterales</taxon>
        <taxon>Desulfobacteraceae</taxon>
        <taxon>Candidatus Magnetoglobus</taxon>
    </lineage>
</organism>
<evidence type="ECO:0000313" key="1">
    <source>
        <dbReference type="EMBL" id="ETR71908.1"/>
    </source>
</evidence>
<sequence length="348" mass="40108">MSKSKRFKVWVTGGYFDNTGECFVKEIDIFKQTTSDIIRFTPPSNLLVPQKGFTGANWMGKPLTSDLLVCGFCAIFRFSPPDWKLSGILHQPCMNDLHHVAIYDEKIYIVNTGLESIDVFDKSGFYQGSYSFHPAWLSRERQNGITPSKDEVEWQSLLKVGWEERSFSLTDQPPTEDYYQSEKELFHQKKLKDFIHLNHVSILQNQIISTSLSHKCVYNVCNFTKVIDQTPGFPHDGIIHNDNLWITCVDGIIVAYKIKHGVVTNKITYIKNIFEHTEHRGWCRGILIQNNYLIIGITQIYKSTQHYWAPHPHCSTKTGIICFDLNNNESSFINLSERKGKIFSIITN</sequence>
<evidence type="ECO:0000313" key="2">
    <source>
        <dbReference type="Proteomes" id="UP000189670"/>
    </source>
</evidence>
<reference evidence="2" key="1">
    <citation type="submission" date="2012-11" db="EMBL/GenBank/DDBJ databases">
        <authorList>
            <person name="Lucero-Rivera Y.E."/>
            <person name="Tovar-Ramirez D."/>
        </authorList>
    </citation>
    <scope>NUCLEOTIDE SEQUENCE [LARGE SCALE GENOMIC DNA]</scope>
    <source>
        <strain evidence="2">Araruama</strain>
    </source>
</reference>
<gene>
    <name evidence="1" type="ORF">OMM_02133</name>
</gene>
<accession>A0A1V1PAT6</accession>
<dbReference type="AlphaFoldDB" id="A0A1V1PAT6"/>
<dbReference type="Proteomes" id="UP000189670">
    <property type="component" value="Unassembled WGS sequence"/>
</dbReference>
<proteinExistence type="predicted"/>
<comment type="caution">
    <text evidence="1">The sequence shown here is derived from an EMBL/GenBank/DDBJ whole genome shotgun (WGS) entry which is preliminary data.</text>
</comment>
<dbReference type="EMBL" id="ATBP01000208">
    <property type="protein sequence ID" value="ETR71908.1"/>
    <property type="molecule type" value="Genomic_DNA"/>
</dbReference>